<reference evidence="1 2" key="1">
    <citation type="submission" date="2019-10" db="EMBL/GenBank/DDBJ databases">
        <authorList>
            <person name="Palmer J.M."/>
        </authorList>
    </citation>
    <scope>NUCLEOTIDE SEQUENCE [LARGE SCALE GENOMIC DNA]</scope>
    <source>
        <strain evidence="1 2">TWF696</strain>
    </source>
</reference>
<dbReference type="AlphaFoldDB" id="A0AAV9U4R6"/>
<name>A0AAV9U4R6_9PEZI</name>
<evidence type="ECO:0000313" key="2">
    <source>
        <dbReference type="Proteomes" id="UP001375240"/>
    </source>
</evidence>
<dbReference type="Pfam" id="PF20717">
    <property type="entry name" value="DUF6829"/>
    <property type="match status" value="1"/>
</dbReference>
<proteinExistence type="predicted"/>
<accession>A0AAV9U4R6</accession>
<dbReference type="Proteomes" id="UP001375240">
    <property type="component" value="Unassembled WGS sequence"/>
</dbReference>
<evidence type="ECO:0000313" key="1">
    <source>
        <dbReference type="EMBL" id="KAK6332860.1"/>
    </source>
</evidence>
<protein>
    <submittedName>
        <fullName evidence="1">Uncharacterized protein</fullName>
    </submittedName>
</protein>
<comment type="caution">
    <text evidence="1">The sequence shown here is derived from an EMBL/GenBank/DDBJ whole genome shotgun (WGS) entry which is preliminary data.</text>
</comment>
<dbReference type="InterPro" id="IPR049232">
    <property type="entry name" value="DUF6829"/>
</dbReference>
<dbReference type="EMBL" id="JAVHNQ010000014">
    <property type="protein sequence ID" value="KAK6332860.1"/>
    <property type="molecule type" value="Genomic_DNA"/>
</dbReference>
<sequence>MEQLFKPDFFFSAKEEELLLLLKDAFAPELERLKRAYSIRDLSSTGPSTRSPSQFLFGADYDEVNRTLVSVLALRWIHNDQYDIFVGTQPESVRLSRETFDWIRAHVAKNITGSADLAVLLTAILINDLGKDDTLASDYRQRTGSDISSDNHDAILFKAVQEHMVPSIDRLEPQQRADLLRCLEVGAKFNYGQLIQAENAPACLESLRPFSNCKHVVELHFVEQILDIAGAAGHMDWTCAKKLVEPLMQGCIISHDIVGRVIDGHLGLRDGYDRVLVYRADLLHQKGFQSLDVKNDNDRALLRLLCMGSVAEPDLAALYQATFHSLDASIKRTLLKTLNADGSVHEPAVQPTYMPALLYQAVNSIDESRVWDVKKRALHSALRYLARVMTIEEEPDGRTIIIERNVLDIVKNIVQGPEFQKAPTILETADVPKETVTLTAEDITAEDNSRD</sequence>
<gene>
    <name evidence="1" type="ORF">TWF696_002881</name>
</gene>
<keyword evidence="2" id="KW-1185">Reference proteome</keyword>
<organism evidence="1 2">
    <name type="scientific">Orbilia brochopaga</name>
    <dbReference type="NCBI Taxonomy" id="3140254"/>
    <lineage>
        <taxon>Eukaryota</taxon>
        <taxon>Fungi</taxon>
        <taxon>Dikarya</taxon>
        <taxon>Ascomycota</taxon>
        <taxon>Pezizomycotina</taxon>
        <taxon>Orbiliomycetes</taxon>
        <taxon>Orbiliales</taxon>
        <taxon>Orbiliaceae</taxon>
        <taxon>Orbilia</taxon>
    </lineage>
</organism>